<dbReference type="PROSITE" id="PS50977">
    <property type="entry name" value="HTH_TETR_2"/>
    <property type="match status" value="1"/>
</dbReference>
<dbReference type="PATRIC" id="fig|1441730.3.peg.958"/>
<evidence type="ECO:0000256" key="5">
    <source>
        <dbReference type="SAM" id="MobiDB-lite"/>
    </source>
</evidence>
<evidence type="ECO:0000259" key="6">
    <source>
        <dbReference type="PROSITE" id="PS50977"/>
    </source>
</evidence>
<dbReference type="EMBL" id="AZXY01000001">
    <property type="protein sequence ID" value="KSZ60683.1"/>
    <property type="molecule type" value="Genomic_DNA"/>
</dbReference>
<reference evidence="7 8" key="2">
    <citation type="journal article" date="2016" name="Genome Announc.">
        <title>Draft Genome Sequence of a Versatile Hydrocarbon-Degrading Bacterium, Rhodococcus pyridinivorans Strain KG-16, Collected from Oil Fields in India.</title>
        <authorList>
            <person name="Aggarwal R.K."/>
            <person name="Dawar C."/>
            <person name="Phanindranath R."/>
            <person name="Mutnuri L."/>
            <person name="Dayal A.M."/>
        </authorList>
    </citation>
    <scope>NUCLEOTIDE SEQUENCE [LARGE SCALE GENOMIC DNA]</scope>
    <source>
        <strain evidence="7 8">KG-16</strain>
    </source>
</reference>
<protein>
    <submittedName>
        <fullName evidence="7">TetR family transcriptional regulator</fullName>
    </submittedName>
</protein>
<dbReference type="InterPro" id="IPR023772">
    <property type="entry name" value="DNA-bd_HTH_TetR-type_CS"/>
</dbReference>
<keyword evidence="1" id="KW-0805">Transcription regulation</keyword>
<evidence type="ECO:0000256" key="1">
    <source>
        <dbReference type="ARBA" id="ARBA00023015"/>
    </source>
</evidence>
<dbReference type="Proteomes" id="UP000053060">
    <property type="component" value="Unassembled WGS sequence"/>
</dbReference>
<sequence length="221" mass="24270">MTRSRGKPSARIGRRPSTSKEELAAIGIELFMEAGFDATSIDDIAEAAGIARRTFFRYFPSKNEVAWGNFDEHLAGMRASLETIPEDVPLSEALTTALHDFNTFPDSEAERHRARMGLILHTPALQGYSSVMYQGWRRVVAEFVARRIGADPDDHIPRTVGYLLLGVAISAYEAWLDEPGSDLHEYLAIGMGTLTAGLDYSDPHSPSTPPPSTPPKKVAKQ</sequence>
<evidence type="ECO:0000313" key="7">
    <source>
        <dbReference type="EMBL" id="KSZ60683.1"/>
    </source>
</evidence>
<organism evidence="7 8">
    <name type="scientific">Rhodococcus pyridinivorans KG-16</name>
    <dbReference type="NCBI Taxonomy" id="1441730"/>
    <lineage>
        <taxon>Bacteria</taxon>
        <taxon>Bacillati</taxon>
        <taxon>Actinomycetota</taxon>
        <taxon>Actinomycetes</taxon>
        <taxon>Mycobacteriales</taxon>
        <taxon>Nocardiaceae</taxon>
        <taxon>Rhodococcus</taxon>
    </lineage>
</organism>
<dbReference type="InterPro" id="IPR009057">
    <property type="entry name" value="Homeodomain-like_sf"/>
</dbReference>
<proteinExistence type="predicted"/>
<dbReference type="SUPFAM" id="SSF46689">
    <property type="entry name" value="Homeodomain-like"/>
    <property type="match status" value="1"/>
</dbReference>
<dbReference type="PRINTS" id="PR00455">
    <property type="entry name" value="HTHTETR"/>
</dbReference>
<name>A0A0V9URQ9_9NOCA</name>
<dbReference type="InterPro" id="IPR001647">
    <property type="entry name" value="HTH_TetR"/>
</dbReference>
<evidence type="ECO:0000313" key="8">
    <source>
        <dbReference type="Proteomes" id="UP000053060"/>
    </source>
</evidence>
<feature type="DNA-binding region" description="H-T-H motif" evidence="4">
    <location>
        <begin position="40"/>
        <end position="59"/>
    </location>
</feature>
<dbReference type="Pfam" id="PF17754">
    <property type="entry name" value="TetR_C_14"/>
    <property type="match status" value="1"/>
</dbReference>
<dbReference type="Gene3D" id="1.10.10.60">
    <property type="entry name" value="Homeodomain-like"/>
    <property type="match status" value="1"/>
</dbReference>
<comment type="caution">
    <text evidence="7">The sequence shown here is derived from an EMBL/GenBank/DDBJ whole genome shotgun (WGS) entry which is preliminary data.</text>
</comment>
<dbReference type="PANTHER" id="PTHR30055:SF238">
    <property type="entry name" value="MYCOFACTOCIN BIOSYNTHESIS TRANSCRIPTIONAL REGULATOR MFTR-RELATED"/>
    <property type="match status" value="1"/>
</dbReference>
<evidence type="ECO:0000256" key="2">
    <source>
        <dbReference type="ARBA" id="ARBA00023125"/>
    </source>
</evidence>
<dbReference type="InterPro" id="IPR041347">
    <property type="entry name" value="MftR_C"/>
</dbReference>
<evidence type="ECO:0000256" key="4">
    <source>
        <dbReference type="PROSITE-ProRule" id="PRU00335"/>
    </source>
</evidence>
<dbReference type="NCBIfam" id="TIGR03968">
    <property type="entry name" value="mycofact_TetR"/>
    <property type="match status" value="1"/>
</dbReference>
<dbReference type="Pfam" id="PF00440">
    <property type="entry name" value="TetR_N"/>
    <property type="match status" value="1"/>
</dbReference>
<dbReference type="RefSeq" id="WP_060650753.1">
    <property type="nucleotide sequence ID" value="NZ_AZXY01000001.1"/>
</dbReference>
<dbReference type="PROSITE" id="PS01081">
    <property type="entry name" value="HTH_TETR_1"/>
    <property type="match status" value="1"/>
</dbReference>
<keyword evidence="2 4" id="KW-0238">DNA-binding</keyword>
<dbReference type="InterPro" id="IPR023851">
    <property type="entry name" value="Tscrpt_reg_TetR-type"/>
</dbReference>
<accession>A0A0V9URQ9</accession>
<feature type="domain" description="HTH tetR-type" evidence="6">
    <location>
        <begin position="17"/>
        <end position="77"/>
    </location>
</feature>
<dbReference type="GO" id="GO:0003700">
    <property type="term" value="F:DNA-binding transcription factor activity"/>
    <property type="evidence" value="ECO:0007669"/>
    <property type="project" value="TreeGrafter"/>
</dbReference>
<dbReference type="AlphaFoldDB" id="A0A0V9URQ9"/>
<gene>
    <name evidence="7" type="ORF">Z045_04585</name>
</gene>
<feature type="region of interest" description="Disordered" evidence="5">
    <location>
        <begin position="198"/>
        <end position="221"/>
    </location>
</feature>
<evidence type="ECO:0000256" key="3">
    <source>
        <dbReference type="ARBA" id="ARBA00023163"/>
    </source>
</evidence>
<keyword evidence="3" id="KW-0804">Transcription</keyword>
<dbReference type="GO" id="GO:0000976">
    <property type="term" value="F:transcription cis-regulatory region binding"/>
    <property type="evidence" value="ECO:0007669"/>
    <property type="project" value="TreeGrafter"/>
</dbReference>
<reference evidence="8" key="1">
    <citation type="submission" date="2015-01" db="EMBL/GenBank/DDBJ databases">
        <title>Draft genome sequence of Rhodococcus pyridinivorans strain KG-16, a hydrocarbon-degrading bacterium.</title>
        <authorList>
            <person name="Aggarwal R.K."/>
            <person name="Dawar C."/>
        </authorList>
    </citation>
    <scope>NUCLEOTIDE SEQUENCE [LARGE SCALE GENOMIC DNA]</scope>
    <source>
        <strain evidence="8">KG-16</strain>
    </source>
</reference>
<dbReference type="Gene3D" id="1.10.357.10">
    <property type="entry name" value="Tetracycline Repressor, domain 2"/>
    <property type="match status" value="1"/>
</dbReference>
<dbReference type="PANTHER" id="PTHR30055">
    <property type="entry name" value="HTH-TYPE TRANSCRIPTIONAL REGULATOR RUTR"/>
    <property type="match status" value="1"/>
</dbReference>
<dbReference type="InterPro" id="IPR050109">
    <property type="entry name" value="HTH-type_TetR-like_transc_reg"/>
</dbReference>